<gene>
    <name evidence="2" type="ORF">NEOLEDRAFT_1149517</name>
</gene>
<feature type="compositionally biased region" description="Polar residues" evidence="1">
    <location>
        <begin position="36"/>
        <end position="45"/>
    </location>
</feature>
<dbReference type="AlphaFoldDB" id="A0A165R328"/>
<proteinExistence type="predicted"/>
<feature type="region of interest" description="Disordered" evidence="1">
    <location>
        <begin position="36"/>
        <end position="66"/>
    </location>
</feature>
<dbReference type="EMBL" id="KV425587">
    <property type="protein sequence ID" value="KZT23238.1"/>
    <property type="molecule type" value="Genomic_DNA"/>
</dbReference>
<feature type="region of interest" description="Disordered" evidence="1">
    <location>
        <begin position="110"/>
        <end position="145"/>
    </location>
</feature>
<protein>
    <submittedName>
        <fullName evidence="2">Uncharacterized protein</fullName>
    </submittedName>
</protein>
<organism evidence="2 3">
    <name type="scientific">Neolentinus lepideus HHB14362 ss-1</name>
    <dbReference type="NCBI Taxonomy" id="1314782"/>
    <lineage>
        <taxon>Eukaryota</taxon>
        <taxon>Fungi</taxon>
        <taxon>Dikarya</taxon>
        <taxon>Basidiomycota</taxon>
        <taxon>Agaricomycotina</taxon>
        <taxon>Agaricomycetes</taxon>
        <taxon>Gloeophyllales</taxon>
        <taxon>Gloeophyllaceae</taxon>
        <taxon>Neolentinus</taxon>
    </lineage>
</organism>
<accession>A0A165R328</accession>
<dbReference type="InParanoid" id="A0A165R328"/>
<evidence type="ECO:0000313" key="2">
    <source>
        <dbReference type="EMBL" id="KZT23238.1"/>
    </source>
</evidence>
<evidence type="ECO:0000313" key="3">
    <source>
        <dbReference type="Proteomes" id="UP000076761"/>
    </source>
</evidence>
<keyword evidence="3" id="KW-1185">Reference proteome</keyword>
<reference evidence="2 3" key="1">
    <citation type="journal article" date="2016" name="Mol. Biol. Evol.">
        <title>Comparative Genomics of Early-Diverging Mushroom-Forming Fungi Provides Insights into the Origins of Lignocellulose Decay Capabilities.</title>
        <authorList>
            <person name="Nagy L.G."/>
            <person name="Riley R."/>
            <person name="Tritt A."/>
            <person name="Adam C."/>
            <person name="Daum C."/>
            <person name="Floudas D."/>
            <person name="Sun H."/>
            <person name="Yadav J.S."/>
            <person name="Pangilinan J."/>
            <person name="Larsson K.H."/>
            <person name="Matsuura K."/>
            <person name="Barry K."/>
            <person name="Labutti K."/>
            <person name="Kuo R."/>
            <person name="Ohm R.A."/>
            <person name="Bhattacharya S.S."/>
            <person name="Shirouzu T."/>
            <person name="Yoshinaga Y."/>
            <person name="Martin F.M."/>
            <person name="Grigoriev I.V."/>
            <person name="Hibbett D.S."/>
        </authorList>
    </citation>
    <scope>NUCLEOTIDE SEQUENCE [LARGE SCALE GENOMIC DNA]</scope>
    <source>
        <strain evidence="2 3">HHB14362 ss-1</strain>
    </source>
</reference>
<evidence type="ECO:0000256" key="1">
    <source>
        <dbReference type="SAM" id="MobiDB-lite"/>
    </source>
</evidence>
<name>A0A165R328_9AGAM</name>
<feature type="compositionally biased region" description="Polar residues" evidence="1">
    <location>
        <begin position="115"/>
        <end position="134"/>
    </location>
</feature>
<sequence length="197" mass="21310">MSNCRTSGCSHFDYMSRLILIQNYLSPSSIVPKLQSPIQQGSASNELPKHSHSLSTSNHYHLDPKQPPGDAVHACAVGCNDECHAVAAQEGANQGAPDGLSIHQECFRKHMGTRTAPSTSKQSDESTTTDNSNRARMGHGRDTEKSAVLGQGMSLNMSLDTRLARDVSWISAIRGKAFWIPGIIAIAVYEYNAEGDI</sequence>
<dbReference type="Proteomes" id="UP000076761">
    <property type="component" value="Unassembled WGS sequence"/>
</dbReference>